<evidence type="ECO:0000256" key="1">
    <source>
        <dbReference type="ARBA" id="ARBA00001970"/>
    </source>
</evidence>
<evidence type="ECO:0000313" key="12">
    <source>
        <dbReference type="Proteomes" id="UP000076612"/>
    </source>
</evidence>
<evidence type="ECO:0000256" key="3">
    <source>
        <dbReference type="ARBA" id="ARBA00022723"/>
    </source>
</evidence>
<keyword evidence="5" id="KW-0408">Iron</keyword>
<gene>
    <name evidence="10" type="ORF">AVW13_00910</name>
    <name evidence="11" type="ORF">I6G59_03975</name>
</gene>
<feature type="compositionally biased region" description="Low complexity" evidence="7">
    <location>
        <begin position="320"/>
        <end position="337"/>
    </location>
</feature>
<dbReference type="KEGG" id="bcau:I6G59_03975"/>
<dbReference type="Proteomes" id="UP000076612">
    <property type="component" value="Unassembled WGS sequence"/>
</dbReference>
<dbReference type="AlphaFoldDB" id="A0A161S3Q7"/>
<name>A0A161S3Q7_9MICO</name>
<dbReference type="PANTHER" id="PTHR30521:SF0">
    <property type="entry name" value="DYP-TYPE PEROXIDASE FAMILY PROTEIN"/>
    <property type="match status" value="1"/>
</dbReference>
<dbReference type="InterPro" id="IPR006314">
    <property type="entry name" value="Dyp_peroxidase"/>
</dbReference>
<evidence type="ECO:0000256" key="6">
    <source>
        <dbReference type="ARBA" id="ARBA00025737"/>
    </source>
</evidence>
<evidence type="ECO:0000313" key="10">
    <source>
        <dbReference type="EMBL" id="KZE24617.1"/>
    </source>
</evidence>
<evidence type="ECO:0000256" key="4">
    <source>
        <dbReference type="ARBA" id="ARBA00023002"/>
    </source>
</evidence>
<dbReference type="RefSeq" id="WP_063248790.1">
    <property type="nucleotide sequence ID" value="NZ_CP065682.1"/>
</dbReference>
<evidence type="ECO:0000313" key="13">
    <source>
        <dbReference type="Proteomes" id="UP000594979"/>
    </source>
</evidence>
<dbReference type="InterPro" id="IPR048327">
    <property type="entry name" value="Dyp_perox_N"/>
</dbReference>
<evidence type="ECO:0000259" key="9">
    <source>
        <dbReference type="Pfam" id="PF20628"/>
    </source>
</evidence>
<protein>
    <submittedName>
        <fullName evidence="10 11">Peroxidase</fullName>
    </submittedName>
</protein>
<keyword evidence="4" id="KW-0560">Oxidoreductase</keyword>
<feature type="region of interest" description="Disordered" evidence="7">
    <location>
        <begin position="315"/>
        <end position="345"/>
    </location>
</feature>
<dbReference type="InterPro" id="IPR048328">
    <property type="entry name" value="Dyp_perox_C"/>
</dbReference>
<accession>A0A161S3Q7</accession>
<dbReference type="GO" id="GO:0004601">
    <property type="term" value="F:peroxidase activity"/>
    <property type="evidence" value="ECO:0007669"/>
    <property type="project" value="UniProtKB-KW"/>
</dbReference>
<dbReference type="EMBL" id="CP065682">
    <property type="protein sequence ID" value="QPS34496.1"/>
    <property type="molecule type" value="Genomic_DNA"/>
</dbReference>
<dbReference type="GO" id="GO:0046872">
    <property type="term" value="F:metal ion binding"/>
    <property type="evidence" value="ECO:0007669"/>
    <property type="project" value="UniProtKB-KW"/>
</dbReference>
<dbReference type="STRING" id="33889.AVW13_00910"/>
<evidence type="ECO:0000259" key="8">
    <source>
        <dbReference type="Pfam" id="PF04261"/>
    </source>
</evidence>
<dbReference type="GO" id="GO:0005829">
    <property type="term" value="C:cytosol"/>
    <property type="evidence" value="ECO:0007669"/>
    <property type="project" value="TreeGrafter"/>
</dbReference>
<reference evidence="10" key="2">
    <citation type="submission" date="2016-01" db="EMBL/GenBank/DDBJ databases">
        <authorList>
            <person name="Hong K.W."/>
        </authorList>
    </citation>
    <scope>NUCLEOTIDE SEQUENCE</scope>
    <source>
        <strain evidence="10">M40</strain>
    </source>
</reference>
<reference evidence="11 13" key="3">
    <citation type="submission" date="2020-12" db="EMBL/GenBank/DDBJ databases">
        <title>FDA dAtabase for Regulatory Grade micrObial Sequences (FDA-ARGOS): Supporting development and validation of Infectious Disease Dx tests.</title>
        <authorList>
            <person name="Sproer C."/>
            <person name="Gronow S."/>
            <person name="Severitt S."/>
            <person name="Schroder I."/>
            <person name="Tallon L."/>
            <person name="Sadzewicz L."/>
            <person name="Zhao X."/>
            <person name="Boylan J."/>
            <person name="Ott S."/>
            <person name="Bowen H."/>
            <person name="Vavikolanu K."/>
            <person name="Mehta A."/>
            <person name="Aluvathingal J."/>
            <person name="Nadendla S."/>
            <person name="Lowell S."/>
            <person name="Myers T."/>
            <person name="Yan Y."/>
            <person name="Sichtig H."/>
        </authorList>
    </citation>
    <scope>NUCLEOTIDE SEQUENCE [LARGE SCALE GENOMIC DNA]</scope>
    <source>
        <strain evidence="11 13">FDAARGOS_902</strain>
    </source>
</reference>
<sequence length="345" mass="37546">MTFQYASPPSAVSPQHVLEPPAPSAVFVVVTVKPGAEDAIREFLGGIGGVIRAVGFRAKAANLSCVTGIGADLWDRLYPEKRPAKLHPFKELRGGTHVAPSTPGDLLFHIRSQRTDMSFELARQLINQISESVDVVDEVHAFRYFDQRDILGFVDGTANPEDQLAVDSVFVGDEDPDFAGSSYVIVQKYIHDLPKWNSITVEDQQAAFGRHKLSDMEFPDKDKAPDSHIVLNTITGPDGRERKIVRDNMVFGSVESGDFGTYFIGYAADPEVTETMLEHMFLGHGDATHDRILDFSTALTGGLFFVPTQDFLDDPTSVLGSNSQGATTQSSSAQGSSPENTNPQG</sequence>
<dbReference type="SUPFAM" id="SSF54909">
    <property type="entry name" value="Dimeric alpha+beta barrel"/>
    <property type="match status" value="1"/>
</dbReference>
<evidence type="ECO:0000256" key="5">
    <source>
        <dbReference type="ARBA" id="ARBA00023004"/>
    </source>
</evidence>
<keyword evidence="3" id="KW-0479">Metal-binding</keyword>
<dbReference type="Pfam" id="PF20628">
    <property type="entry name" value="Dyp_perox_C"/>
    <property type="match status" value="1"/>
</dbReference>
<dbReference type="Proteomes" id="UP000594979">
    <property type="component" value="Chromosome"/>
</dbReference>
<dbReference type="Pfam" id="PF04261">
    <property type="entry name" value="Dyp_perox_N"/>
    <property type="match status" value="1"/>
</dbReference>
<organism evidence="11 13">
    <name type="scientific">Brevibacterium casei</name>
    <dbReference type="NCBI Taxonomy" id="33889"/>
    <lineage>
        <taxon>Bacteria</taxon>
        <taxon>Bacillati</taxon>
        <taxon>Actinomycetota</taxon>
        <taxon>Actinomycetes</taxon>
        <taxon>Micrococcales</taxon>
        <taxon>Brevibacteriaceae</taxon>
        <taxon>Brevibacterium</taxon>
    </lineage>
</organism>
<reference evidence="12" key="1">
    <citation type="submission" date="2016-01" db="EMBL/GenBank/DDBJ databases">
        <title>Draft genome of Chromobacterium sp. F49.</title>
        <authorList>
            <person name="Hong K.W."/>
        </authorList>
    </citation>
    <scope>NUCLEOTIDE SEQUENCE [LARGE SCALE GENOMIC DNA]</scope>
    <source>
        <strain evidence="12">M40</strain>
    </source>
</reference>
<dbReference type="NCBIfam" id="TIGR01413">
    <property type="entry name" value="Dyp_perox_fam"/>
    <property type="match status" value="1"/>
</dbReference>
<feature type="domain" description="Dyp-type peroxidase C-terminal" evidence="9">
    <location>
        <begin position="146"/>
        <end position="310"/>
    </location>
</feature>
<comment type="cofactor">
    <cofactor evidence="1">
        <name>heme b</name>
        <dbReference type="ChEBI" id="CHEBI:60344"/>
    </cofactor>
</comment>
<dbReference type="GO" id="GO:0020037">
    <property type="term" value="F:heme binding"/>
    <property type="evidence" value="ECO:0007669"/>
    <property type="project" value="InterPro"/>
</dbReference>
<evidence type="ECO:0000256" key="2">
    <source>
        <dbReference type="ARBA" id="ARBA00022559"/>
    </source>
</evidence>
<feature type="domain" description="Dyp-type peroxidase N-terminal" evidence="8">
    <location>
        <begin position="15"/>
        <end position="143"/>
    </location>
</feature>
<dbReference type="InterPro" id="IPR011008">
    <property type="entry name" value="Dimeric_a/b-barrel"/>
</dbReference>
<evidence type="ECO:0000256" key="7">
    <source>
        <dbReference type="SAM" id="MobiDB-lite"/>
    </source>
</evidence>
<dbReference type="PROSITE" id="PS51404">
    <property type="entry name" value="DYP_PEROXIDASE"/>
    <property type="match status" value="1"/>
</dbReference>
<evidence type="ECO:0000313" key="11">
    <source>
        <dbReference type="EMBL" id="QPS34496.1"/>
    </source>
</evidence>
<keyword evidence="2 11" id="KW-0575">Peroxidase</keyword>
<proteinExistence type="inferred from homology"/>
<dbReference type="EMBL" id="LQQR01000001">
    <property type="protein sequence ID" value="KZE24617.1"/>
    <property type="molecule type" value="Genomic_DNA"/>
</dbReference>
<dbReference type="PANTHER" id="PTHR30521">
    <property type="entry name" value="DEFERROCHELATASE/PEROXIDASE"/>
    <property type="match status" value="1"/>
</dbReference>
<comment type="similarity">
    <text evidence="6">Belongs to the DyP-type peroxidase family.</text>
</comment>